<dbReference type="RefSeq" id="WP_278019881.1">
    <property type="nucleotide sequence ID" value="NZ_CP121110.1"/>
</dbReference>
<proteinExistence type="predicted"/>
<reference evidence="2" key="1">
    <citation type="journal article" date="2019" name="Int. J. Syst. Evol. Microbiol.">
        <title>The Global Catalogue of Microorganisms (GCM) 10K type strain sequencing project: providing services to taxonomists for standard genome sequencing and annotation.</title>
        <authorList>
            <consortium name="The Broad Institute Genomics Platform"/>
            <consortium name="The Broad Institute Genome Sequencing Center for Infectious Disease"/>
            <person name="Wu L."/>
            <person name="Ma J."/>
        </authorList>
    </citation>
    <scope>NUCLEOTIDE SEQUENCE [LARGE SCALE GENOMIC DNA]</scope>
    <source>
        <strain evidence="2">JCM 17336</strain>
    </source>
</reference>
<organism evidence="1 2">
    <name type="scientific">Flavobacterium ginsengisoli</name>
    <dbReference type="NCBI Taxonomy" id="871694"/>
    <lineage>
        <taxon>Bacteria</taxon>
        <taxon>Pseudomonadati</taxon>
        <taxon>Bacteroidota</taxon>
        <taxon>Flavobacteriia</taxon>
        <taxon>Flavobacteriales</taxon>
        <taxon>Flavobacteriaceae</taxon>
        <taxon>Flavobacterium</taxon>
    </lineage>
</organism>
<keyword evidence="2" id="KW-1185">Reference proteome</keyword>
<evidence type="ECO:0000313" key="1">
    <source>
        <dbReference type="EMBL" id="GAA3724433.1"/>
    </source>
</evidence>
<sequence length="57" mass="6707">MLYYLRTDDEIYLIESSMKLNVNTKVVDIINKSAFQDIEIKVRDGRTILIKSTELKK</sequence>
<gene>
    <name evidence="1" type="ORF">GCM10022422_01850</name>
</gene>
<accession>A0ABP7ETB3</accession>
<protein>
    <submittedName>
        <fullName evidence="1">Uncharacterized protein</fullName>
    </submittedName>
</protein>
<dbReference type="EMBL" id="BAABDT010000001">
    <property type="protein sequence ID" value="GAA3724433.1"/>
    <property type="molecule type" value="Genomic_DNA"/>
</dbReference>
<dbReference type="Proteomes" id="UP001501367">
    <property type="component" value="Unassembled WGS sequence"/>
</dbReference>
<evidence type="ECO:0000313" key="2">
    <source>
        <dbReference type="Proteomes" id="UP001501367"/>
    </source>
</evidence>
<name>A0ABP7ETB3_9FLAO</name>
<comment type="caution">
    <text evidence="1">The sequence shown here is derived from an EMBL/GenBank/DDBJ whole genome shotgun (WGS) entry which is preliminary data.</text>
</comment>